<gene>
    <name evidence="1" type="ORF">DFH08DRAFT_818214</name>
</gene>
<comment type="caution">
    <text evidence="1">The sequence shown here is derived from an EMBL/GenBank/DDBJ whole genome shotgun (WGS) entry which is preliminary data.</text>
</comment>
<organism evidence="1 2">
    <name type="scientific">Mycena albidolilacea</name>
    <dbReference type="NCBI Taxonomy" id="1033008"/>
    <lineage>
        <taxon>Eukaryota</taxon>
        <taxon>Fungi</taxon>
        <taxon>Dikarya</taxon>
        <taxon>Basidiomycota</taxon>
        <taxon>Agaricomycotina</taxon>
        <taxon>Agaricomycetes</taxon>
        <taxon>Agaricomycetidae</taxon>
        <taxon>Agaricales</taxon>
        <taxon>Marasmiineae</taxon>
        <taxon>Mycenaceae</taxon>
        <taxon>Mycena</taxon>
    </lineage>
</organism>
<proteinExistence type="predicted"/>
<name>A0AAD6ZGK4_9AGAR</name>
<dbReference type="Pfam" id="PF18759">
    <property type="entry name" value="Plavaka"/>
    <property type="match status" value="3"/>
</dbReference>
<evidence type="ECO:0000313" key="2">
    <source>
        <dbReference type="Proteomes" id="UP001218218"/>
    </source>
</evidence>
<dbReference type="Proteomes" id="UP001218218">
    <property type="component" value="Unassembled WGS sequence"/>
</dbReference>
<protein>
    <submittedName>
        <fullName evidence="1">Uncharacterized protein</fullName>
    </submittedName>
</protein>
<dbReference type="AlphaFoldDB" id="A0AAD6ZGK4"/>
<reference evidence="1" key="1">
    <citation type="submission" date="2023-03" db="EMBL/GenBank/DDBJ databases">
        <title>Massive genome expansion in bonnet fungi (Mycena s.s.) driven by repeated elements and novel gene families across ecological guilds.</title>
        <authorList>
            <consortium name="Lawrence Berkeley National Laboratory"/>
            <person name="Harder C.B."/>
            <person name="Miyauchi S."/>
            <person name="Viragh M."/>
            <person name="Kuo A."/>
            <person name="Thoen E."/>
            <person name="Andreopoulos B."/>
            <person name="Lu D."/>
            <person name="Skrede I."/>
            <person name="Drula E."/>
            <person name="Henrissat B."/>
            <person name="Morin E."/>
            <person name="Kohler A."/>
            <person name="Barry K."/>
            <person name="LaButti K."/>
            <person name="Morin E."/>
            <person name="Salamov A."/>
            <person name="Lipzen A."/>
            <person name="Mereny Z."/>
            <person name="Hegedus B."/>
            <person name="Baldrian P."/>
            <person name="Stursova M."/>
            <person name="Weitz H."/>
            <person name="Taylor A."/>
            <person name="Grigoriev I.V."/>
            <person name="Nagy L.G."/>
            <person name="Martin F."/>
            <person name="Kauserud H."/>
        </authorList>
    </citation>
    <scope>NUCLEOTIDE SEQUENCE</scope>
    <source>
        <strain evidence="1">CBHHK002</strain>
    </source>
</reference>
<dbReference type="InterPro" id="IPR041078">
    <property type="entry name" value="Plavaka"/>
</dbReference>
<evidence type="ECO:0000313" key="1">
    <source>
        <dbReference type="EMBL" id="KAJ7321837.1"/>
    </source>
</evidence>
<accession>A0AAD6ZGK4</accession>
<sequence>MLDNPDFDSEFDTTPYVELDRHGQRRWSDFISGNFVWKQCDKIIADDPTCVGAMYVSSIYRADKTTVSVVTGNIEYHPLYASIGNIQNKRKYDNDAAFRTFKRQLYHASLSAILSTLKPGPFIADYPEQVLLTGTVQNWCPKCTALPSNLDGPSGRQSHSHTDTLLAAADIQELLSSDLLHQVIKGTFKDHLVAWVAEYLNIAHTVVEANSILDEIDRRITATPQFPCLRQFKHGRRSKQWTGDDSKVLMKRLYFSESSLVSVDAALAWFHEHQEIFRTTGARAEGFSLPRKHSLVWPFPQIPTSDQFFGWQGVVQTRTPAGWGMDGYGSAQEDFPEEGVKWWWKGIILGPHKDLELIELNIVYGEIIAVCNKVGQSAFLGKPMVLSQLIMSEIAEIDMVYTKT</sequence>
<keyword evidence="2" id="KW-1185">Reference proteome</keyword>
<dbReference type="EMBL" id="JARIHO010000049">
    <property type="protein sequence ID" value="KAJ7321837.1"/>
    <property type="molecule type" value="Genomic_DNA"/>
</dbReference>